<feature type="transmembrane region" description="Helical" evidence="1">
    <location>
        <begin position="12"/>
        <end position="37"/>
    </location>
</feature>
<gene>
    <name evidence="2" type="ORF">S03H2_65139</name>
</gene>
<feature type="transmembrane region" description="Helical" evidence="1">
    <location>
        <begin position="49"/>
        <end position="69"/>
    </location>
</feature>
<protein>
    <submittedName>
        <fullName evidence="2">Uncharacterized protein</fullName>
    </submittedName>
</protein>
<proteinExistence type="predicted"/>
<organism evidence="2">
    <name type="scientific">marine sediment metagenome</name>
    <dbReference type="NCBI Taxonomy" id="412755"/>
    <lineage>
        <taxon>unclassified sequences</taxon>
        <taxon>metagenomes</taxon>
        <taxon>ecological metagenomes</taxon>
    </lineage>
</organism>
<comment type="caution">
    <text evidence="2">The sequence shown here is derived from an EMBL/GenBank/DDBJ whole genome shotgun (WGS) entry which is preliminary data.</text>
</comment>
<sequence>MAWTPPTKFTVILTFLLLAGGLFVLIELFFGLTGVLPALPLGTFSSTEVWGMIGMGLVFLAWFLMFLGVKLKGL</sequence>
<evidence type="ECO:0000313" key="2">
    <source>
        <dbReference type="EMBL" id="GAH84374.1"/>
    </source>
</evidence>
<dbReference type="EMBL" id="BARU01042387">
    <property type="protein sequence ID" value="GAH84374.1"/>
    <property type="molecule type" value="Genomic_DNA"/>
</dbReference>
<accession>X1K273</accession>
<reference evidence="2" key="1">
    <citation type="journal article" date="2014" name="Front. Microbiol.">
        <title>High frequency of phylogenetically diverse reductive dehalogenase-homologous genes in deep subseafloor sedimentary metagenomes.</title>
        <authorList>
            <person name="Kawai M."/>
            <person name="Futagami T."/>
            <person name="Toyoda A."/>
            <person name="Takaki Y."/>
            <person name="Nishi S."/>
            <person name="Hori S."/>
            <person name="Arai W."/>
            <person name="Tsubouchi T."/>
            <person name="Morono Y."/>
            <person name="Uchiyama I."/>
            <person name="Ito T."/>
            <person name="Fujiyama A."/>
            <person name="Inagaki F."/>
            <person name="Takami H."/>
        </authorList>
    </citation>
    <scope>NUCLEOTIDE SEQUENCE</scope>
    <source>
        <strain evidence="2">Expedition CK06-06</strain>
    </source>
</reference>
<keyword evidence="1" id="KW-1133">Transmembrane helix</keyword>
<evidence type="ECO:0000256" key="1">
    <source>
        <dbReference type="SAM" id="Phobius"/>
    </source>
</evidence>
<keyword evidence="1" id="KW-0812">Transmembrane</keyword>
<name>X1K273_9ZZZZ</name>
<dbReference type="AlphaFoldDB" id="X1K273"/>
<keyword evidence="1" id="KW-0472">Membrane</keyword>